<feature type="compositionally biased region" description="Basic and acidic residues" evidence="1">
    <location>
        <begin position="530"/>
        <end position="552"/>
    </location>
</feature>
<proteinExistence type="predicted"/>
<reference evidence="2" key="1">
    <citation type="journal article" date="2020" name="Stud. Mycol.">
        <title>101 Dothideomycetes genomes: a test case for predicting lifestyles and emergence of pathogens.</title>
        <authorList>
            <person name="Haridas S."/>
            <person name="Albert R."/>
            <person name="Binder M."/>
            <person name="Bloem J."/>
            <person name="Labutti K."/>
            <person name="Salamov A."/>
            <person name="Andreopoulos B."/>
            <person name="Baker S."/>
            <person name="Barry K."/>
            <person name="Bills G."/>
            <person name="Bluhm B."/>
            <person name="Cannon C."/>
            <person name="Castanera R."/>
            <person name="Culley D."/>
            <person name="Daum C."/>
            <person name="Ezra D."/>
            <person name="Gonzalez J."/>
            <person name="Henrissat B."/>
            <person name="Kuo A."/>
            <person name="Liang C."/>
            <person name="Lipzen A."/>
            <person name="Lutzoni F."/>
            <person name="Magnuson J."/>
            <person name="Mondo S."/>
            <person name="Nolan M."/>
            <person name="Ohm R."/>
            <person name="Pangilinan J."/>
            <person name="Park H.-J."/>
            <person name="Ramirez L."/>
            <person name="Alfaro M."/>
            <person name="Sun H."/>
            <person name="Tritt A."/>
            <person name="Yoshinaga Y."/>
            <person name="Zwiers L.-H."/>
            <person name="Turgeon B."/>
            <person name="Goodwin S."/>
            <person name="Spatafora J."/>
            <person name="Crous P."/>
            <person name="Grigoriev I."/>
        </authorList>
    </citation>
    <scope>NUCLEOTIDE SEQUENCE</scope>
    <source>
        <strain evidence="2">CBS 675.92</strain>
    </source>
</reference>
<feature type="region of interest" description="Disordered" evidence="1">
    <location>
        <begin position="466"/>
        <end position="587"/>
    </location>
</feature>
<feature type="region of interest" description="Disordered" evidence="1">
    <location>
        <begin position="54"/>
        <end position="83"/>
    </location>
</feature>
<name>A0A6A5TIZ5_9PLEO</name>
<dbReference type="Gene3D" id="1.20.58.1070">
    <property type="match status" value="1"/>
</dbReference>
<feature type="compositionally biased region" description="Acidic residues" evidence="1">
    <location>
        <begin position="419"/>
        <end position="440"/>
    </location>
</feature>
<keyword evidence="3" id="KW-1185">Reference proteome</keyword>
<evidence type="ECO:0000256" key="1">
    <source>
        <dbReference type="SAM" id="MobiDB-lite"/>
    </source>
</evidence>
<protein>
    <submittedName>
        <fullName evidence="2">Uncharacterized protein</fullName>
    </submittedName>
</protein>
<feature type="compositionally biased region" description="Basic and acidic residues" evidence="1">
    <location>
        <begin position="477"/>
        <end position="486"/>
    </location>
</feature>
<dbReference type="OrthoDB" id="428895at2759"/>
<evidence type="ECO:0000313" key="3">
    <source>
        <dbReference type="Proteomes" id="UP000800035"/>
    </source>
</evidence>
<dbReference type="Pfam" id="PF04938">
    <property type="entry name" value="SIP1"/>
    <property type="match status" value="1"/>
</dbReference>
<dbReference type="AlphaFoldDB" id="A0A6A5TIZ5"/>
<gene>
    <name evidence="2" type="ORF">CC80DRAFT_596419</name>
</gene>
<dbReference type="Proteomes" id="UP000800035">
    <property type="component" value="Unassembled WGS sequence"/>
</dbReference>
<feature type="region of interest" description="Disordered" evidence="1">
    <location>
        <begin position="332"/>
        <end position="450"/>
    </location>
</feature>
<feature type="compositionally biased region" description="Basic and acidic residues" evidence="1">
    <location>
        <begin position="401"/>
        <end position="411"/>
    </location>
</feature>
<dbReference type="GO" id="GO:0000387">
    <property type="term" value="P:spliceosomal snRNP assembly"/>
    <property type="evidence" value="ECO:0007669"/>
    <property type="project" value="InterPro"/>
</dbReference>
<sequence>MSRSGVNLAVTTDGEAYNRLRRPDNYIASLTNTLPGERVYTEAIVGEVSKRKLEDADISASGSDQEPESKRPKEELIEKPSVTQKPLIADTRRISRPTKECGMQSMFPGLDDNDSADDSTQDALAYLRSVRSEASTIPRYLVAATEIEEDEEDRAMYGDGHGDFRAWYNDGTWVAVDLDDDAGYSDDSHDVKDLSPQEAYYRSLLNRYTNLRETLANADPKELAILVEADPEKYANVKIPSRRKQWLNVFEATFPTPALVAQITENKLYNALEFCTESLDCQNTISKKKSCWIWTLLALVGERGTLDYFRAGRVRELGQKAGQMGVGLRRGATIAKREDNEGNEVEEWEVDGQGTDGEDAGDEADDETNEVEEAGPSKKSTNPQLPPTVGGGGADMGLRLDGTDGQEHDATPHAVGGDAGDESADMSLSEEDGEIQEEEEPIKPASEPSELEAARARLLAQLGGRLVTTSIPPSTPDFKKHGESRAGGRHRHNGKTSKDTNSQGDKRRQKAHGTTAYPEESSSPPAKVYPSREEAEKQRQKLREEELRRQSHGELAFAEESAETKTQRVSSSSSLSDDARKSIEQAELTSLPLTAAETKINAGHGHGPELDSESKDVVQVDLNTRVTIDMILTVVAECYGQKDLLRYREVW</sequence>
<dbReference type="InterPro" id="IPR035426">
    <property type="entry name" value="Gemin2/Brr1"/>
</dbReference>
<accession>A0A6A5TIZ5</accession>
<dbReference type="EMBL" id="ML977009">
    <property type="protein sequence ID" value="KAF1952601.1"/>
    <property type="molecule type" value="Genomic_DNA"/>
</dbReference>
<feature type="compositionally biased region" description="Acidic residues" evidence="1">
    <location>
        <begin position="341"/>
        <end position="373"/>
    </location>
</feature>
<organism evidence="2 3">
    <name type="scientific">Byssothecium circinans</name>
    <dbReference type="NCBI Taxonomy" id="147558"/>
    <lineage>
        <taxon>Eukaryota</taxon>
        <taxon>Fungi</taxon>
        <taxon>Dikarya</taxon>
        <taxon>Ascomycota</taxon>
        <taxon>Pezizomycotina</taxon>
        <taxon>Dothideomycetes</taxon>
        <taxon>Pleosporomycetidae</taxon>
        <taxon>Pleosporales</taxon>
        <taxon>Massarineae</taxon>
        <taxon>Massarinaceae</taxon>
        <taxon>Byssothecium</taxon>
    </lineage>
</organism>
<evidence type="ECO:0000313" key="2">
    <source>
        <dbReference type="EMBL" id="KAF1952601.1"/>
    </source>
</evidence>
<feature type="compositionally biased region" description="Basic and acidic residues" evidence="1">
    <location>
        <begin position="67"/>
        <end position="78"/>
    </location>
</feature>